<name>A0AAC9FSN9_9RALS</name>
<reference evidence="2 3" key="1">
    <citation type="submission" date="2015-09" db="EMBL/GenBank/DDBJ databases">
        <authorList>
            <person name="Xu Y."/>
            <person name="Nagy A."/>
            <person name="Liu N.T."/>
            <person name="Nou X."/>
        </authorList>
    </citation>
    <scope>NUCLEOTIDE SEQUENCE [LARGE SCALE GENOMIC DNA]</scope>
    <source>
        <strain evidence="2 3">FC1138</strain>
    </source>
</reference>
<dbReference type="EMBL" id="CP012606">
    <property type="protein sequence ID" value="ANH75292.1"/>
    <property type="molecule type" value="Genomic_DNA"/>
</dbReference>
<dbReference type="KEGG" id="rin:ACS15_5615"/>
<feature type="region of interest" description="Disordered" evidence="1">
    <location>
        <begin position="1"/>
        <end position="24"/>
    </location>
</feature>
<evidence type="ECO:0000313" key="2">
    <source>
        <dbReference type="EMBL" id="ANH75292.1"/>
    </source>
</evidence>
<protein>
    <submittedName>
        <fullName evidence="2">Uncharacterized protein</fullName>
    </submittedName>
</protein>
<organism evidence="2 3">
    <name type="scientific">Ralstonia insidiosa</name>
    <dbReference type="NCBI Taxonomy" id="190721"/>
    <lineage>
        <taxon>Bacteria</taxon>
        <taxon>Pseudomonadati</taxon>
        <taxon>Pseudomonadota</taxon>
        <taxon>Betaproteobacteria</taxon>
        <taxon>Burkholderiales</taxon>
        <taxon>Burkholderiaceae</taxon>
        <taxon>Ralstonia</taxon>
    </lineage>
</organism>
<dbReference type="AlphaFoldDB" id="A0AAC9FSN9"/>
<accession>A0AAC9FSN9</accession>
<proteinExistence type="predicted"/>
<gene>
    <name evidence="2" type="ORF">ACS15_5615</name>
</gene>
<evidence type="ECO:0000256" key="1">
    <source>
        <dbReference type="SAM" id="MobiDB-lite"/>
    </source>
</evidence>
<evidence type="ECO:0000313" key="3">
    <source>
        <dbReference type="Proteomes" id="UP000077927"/>
    </source>
</evidence>
<dbReference type="Proteomes" id="UP000077927">
    <property type="component" value="Chromosome 2"/>
</dbReference>
<sequence length="55" mass="5886">MLAWQAGSGNAAPGNQGNPVHHLDSIAATTSRRWNFHHASSPLDLPVMTRIAPAR</sequence>